<dbReference type="Proteomes" id="UP000828941">
    <property type="component" value="Chromosome 9"/>
</dbReference>
<sequence>MLRTQINQSKNNIFQVSKKPWPCNVHGISAPWALASSRPLIQRKLKVKRGSVGCRNNNIKAVAVTQAEKKSVKVRVTVTVQLAGSGGPDDKTDLNGKSILLELVSSDLDPKTGQEKETIKVHVQKTAQNQEEVKYETEIEVPSRFGEVGAILVENENPKEIYLKDVALHGFITGSLRISCNSWIHSKDDNPSKRVFFTQKSYLPSETPEGLKWLREEELVQLRGNGHGERKSYERIYDYDVYNDLGDPDSSDDLKRPVLGGKENPYPRRCRTGRPRCDTDPASEKRSNSSVYVPRDEAFSDVKDQAFNTKALYSYFRKLLPSLRAYIDGSNEFPVFSRIDDLFNEGVNLPSLKDSSLRTLFPRLIKAISDIKQGLLLLRFETPSPMDRDRFFWLSDEEFGRQTLAGLNPCCLQLVTEWPLKSKLDPKVFGTPESAITTEIVEREIRDFCTIDEAIKQKKLLILDYHDLLLPFVEQIRQLEGTTLYGSRTLFFLTIDGTLRPLAIELTRPPMDGKPQWKQVFTPCSHSTDLWLWRLAKAHVLAHDTGYHQLVSHWLRTHCCTEPYIIAANRHLSAMHPIHRLLHPHFRYTMEINARSREGLINADGTIESSFTPQKYSILLSSVVYDKQWQFDLQALPADLIHRGMAVKDPNAPHGLRLTIEDYPYANDGLLLWDAIKQWVTDYVNRYYTDPNQVESDKELQAWWEEIRTVGHGDKKDEPWWPVLKTKQDLVEIITTIVWVTSGHHAAVNFGQYNYAGYFPNRPTIARTNMPTEDPSDPEWELFMKKPELALLRCFPSQLQAITVMSVLDILSSHSPDEEYLGQTIEPSWEDDPIVKAKFEVFSGRLKEIEGIIDGRNADRKLRNRSGAGVVPYELLKPFSEPGVTGQGVPYSISI</sequence>
<dbReference type="EMBL" id="CM039434">
    <property type="protein sequence ID" value="KAI4324283.1"/>
    <property type="molecule type" value="Genomic_DNA"/>
</dbReference>
<proteinExistence type="predicted"/>
<reference evidence="1 2" key="1">
    <citation type="journal article" date="2022" name="DNA Res.">
        <title>Chromosomal-level genome assembly of the orchid tree Bauhinia variegata (Leguminosae; Cercidoideae) supports the allotetraploid origin hypothesis of Bauhinia.</title>
        <authorList>
            <person name="Zhong Y."/>
            <person name="Chen Y."/>
            <person name="Zheng D."/>
            <person name="Pang J."/>
            <person name="Liu Y."/>
            <person name="Luo S."/>
            <person name="Meng S."/>
            <person name="Qian L."/>
            <person name="Wei D."/>
            <person name="Dai S."/>
            <person name="Zhou R."/>
        </authorList>
    </citation>
    <scope>NUCLEOTIDE SEQUENCE [LARGE SCALE GENOMIC DNA]</scope>
    <source>
        <strain evidence="1">BV-YZ2020</strain>
    </source>
</reference>
<keyword evidence="2" id="KW-1185">Reference proteome</keyword>
<accession>A0ACB9MJE5</accession>
<protein>
    <submittedName>
        <fullName evidence="1">Uncharacterized protein</fullName>
    </submittedName>
</protein>
<comment type="caution">
    <text evidence="1">The sequence shown here is derived from an EMBL/GenBank/DDBJ whole genome shotgun (WGS) entry which is preliminary data.</text>
</comment>
<name>A0ACB9MJE5_BAUVA</name>
<gene>
    <name evidence="1" type="ORF">L6164_023835</name>
</gene>
<evidence type="ECO:0000313" key="1">
    <source>
        <dbReference type="EMBL" id="KAI4324283.1"/>
    </source>
</evidence>
<organism evidence="1 2">
    <name type="scientific">Bauhinia variegata</name>
    <name type="common">Purple orchid tree</name>
    <name type="synonym">Phanera variegata</name>
    <dbReference type="NCBI Taxonomy" id="167791"/>
    <lineage>
        <taxon>Eukaryota</taxon>
        <taxon>Viridiplantae</taxon>
        <taxon>Streptophyta</taxon>
        <taxon>Embryophyta</taxon>
        <taxon>Tracheophyta</taxon>
        <taxon>Spermatophyta</taxon>
        <taxon>Magnoliopsida</taxon>
        <taxon>eudicotyledons</taxon>
        <taxon>Gunneridae</taxon>
        <taxon>Pentapetalae</taxon>
        <taxon>rosids</taxon>
        <taxon>fabids</taxon>
        <taxon>Fabales</taxon>
        <taxon>Fabaceae</taxon>
        <taxon>Cercidoideae</taxon>
        <taxon>Cercideae</taxon>
        <taxon>Bauhiniinae</taxon>
        <taxon>Bauhinia</taxon>
    </lineage>
</organism>
<evidence type="ECO:0000313" key="2">
    <source>
        <dbReference type="Proteomes" id="UP000828941"/>
    </source>
</evidence>